<evidence type="ECO:0000259" key="5">
    <source>
        <dbReference type="PROSITE" id="PS51007"/>
    </source>
</evidence>
<keyword evidence="2 4" id="KW-0479">Metal-binding</keyword>
<dbReference type="SUPFAM" id="SSF50952">
    <property type="entry name" value="Soluble quinoprotein glucose dehydrogenase"/>
    <property type="match status" value="1"/>
</dbReference>
<reference evidence="6 7" key="1">
    <citation type="submission" date="2013-02" db="EMBL/GenBank/DDBJ databases">
        <title>A novel strain isolated from Lonar lake, Maharashtra, India.</title>
        <authorList>
            <person name="Singh A."/>
        </authorList>
    </citation>
    <scope>NUCLEOTIDE SEQUENCE [LARGE SCALE GENOMIC DNA]</scope>
    <source>
        <strain evidence="6 7">AK24</strain>
    </source>
</reference>
<accession>R7ZYA5</accession>
<feature type="domain" description="Cytochrome c" evidence="5">
    <location>
        <begin position="47"/>
        <end position="132"/>
    </location>
</feature>
<name>R7ZYA5_9BACT</name>
<keyword evidence="1 4" id="KW-0349">Heme</keyword>
<comment type="caution">
    <text evidence="6">The sequence shown here is derived from an EMBL/GenBank/DDBJ whole genome shotgun (WGS) entry which is preliminary data.</text>
</comment>
<dbReference type="AlphaFoldDB" id="R7ZYA5"/>
<dbReference type="STRING" id="1232681.ADIS_0446"/>
<dbReference type="PROSITE" id="PS51007">
    <property type="entry name" value="CYTC"/>
    <property type="match status" value="1"/>
</dbReference>
<dbReference type="InterPro" id="IPR009056">
    <property type="entry name" value="Cyt_c-like_dom"/>
</dbReference>
<dbReference type="GO" id="GO:0046872">
    <property type="term" value="F:metal ion binding"/>
    <property type="evidence" value="ECO:0007669"/>
    <property type="project" value="UniProtKB-KW"/>
</dbReference>
<protein>
    <recommendedName>
        <fullName evidence="5">Cytochrome c domain-containing protein</fullName>
    </recommendedName>
</protein>
<dbReference type="SUPFAM" id="SSF46626">
    <property type="entry name" value="Cytochrome c"/>
    <property type="match status" value="1"/>
</dbReference>
<dbReference type="GO" id="GO:0009055">
    <property type="term" value="F:electron transfer activity"/>
    <property type="evidence" value="ECO:0007669"/>
    <property type="project" value="InterPro"/>
</dbReference>
<evidence type="ECO:0000256" key="1">
    <source>
        <dbReference type="ARBA" id="ARBA00022617"/>
    </source>
</evidence>
<gene>
    <name evidence="6" type="ORF">ADIS_0446</name>
</gene>
<keyword evidence="7" id="KW-1185">Reference proteome</keyword>
<dbReference type="EMBL" id="AQHR01000020">
    <property type="protein sequence ID" value="EON79029.1"/>
    <property type="molecule type" value="Genomic_DNA"/>
</dbReference>
<evidence type="ECO:0000313" key="7">
    <source>
        <dbReference type="Proteomes" id="UP000013909"/>
    </source>
</evidence>
<proteinExistence type="predicted"/>
<dbReference type="InterPro" id="IPR011042">
    <property type="entry name" value="6-blade_b-propeller_TolB-like"/>
</dbReference>
<dbReference type="InterPro" id="IPR036909">
    <property type="entry name" value="Cyt_c-like_dom_sf"/>
</dbReference>
<dbReference type="PANTHER" id="PTHR40394:SF2">
    <property type="entry name" value="QUINOL:CYTOCHROME C OXIDOREDUCTASE MEMBRANE PROTEIN"/>
    <property type="match status" value="1"/>
</dbReference>
<dbReference type="Gene3D" id="2.120.10.30">
    <property type="entry name" value="TolB, C-terminal domain"/>
    <property type="match status" value="1"/>
</dbReference>
<dbReference type="Proteomes" id="UP000013909">
    <property type="component" value="Unassembled WGS sequence"/>
</dbReference>
<evidence type="ECO:0000256" key="3">
    <source>
        <dbReference type="ARBA" id="ARBA00023004"/>
    </source>
</evidence>
<organism evidence="6 7">
    <name type="scientific">Lunatimonas lonarensis</name>
    <dbReference type="NCBI Taxonomy" id="1232681"/>
    <lineage>
        <taxon>Bacteria</taxon>
        <taxon>Pseudomonadati</taxon>
        <taxon>Bacteroidota</taxon>
        <taxon>Cytophagia</taxon>
        <taxon>Cytophagales</taxon>
        <taxon>Cyclobacteriaceae</taxon>
    </lineage>
</organism>
<dbReference type="GO" id="GO:0020037">
    <property type="term" value="F:heme binding"/>
    <property type="evidence" value="ECO:0007669"/>
    <property type="project" value="InterPro"/>
</dbReference>
<sequence>MLVFWLGLAVFFPACSPSGENRTTQGETPWRAPESANHRLNPFQDESALEAGKAVYQVYCWSCHGETGMGDGAAGGAMDSRPADFHTKSFLNQTDGAIFWKISTGRNIMPSFEEVLSEQERWQVTAYIRKLGEGMAETLAASPVRLRDDLQINHYMKVAPRAVRIFYEPKTDAIWYATFEGEVFRILRSQKPLKAERILSVSDHGISRLQGATIQGNTLFLAGNNRVNDNKGTTGWVMRVSLDSDGKHSVTKVFSTVEYGTTSTPFDHGWSAVRVSPDGRHLFVVSGSRTDHGEVQDNKGAYPNSRNEPLTAAIFRFPIDTKDLLLENDLDWLRSRGFLYAEGIRNAYDFDFDKEGNMFAVVNSGDYDQSEDMFWVREGHHYGFPWVMGGLETPQQFPDWHPDPEKDPFLNTSAAAWPQDFYNDPDFPKRPDQVVFSPGMRNFGPDAVKYRDRKTGEIMDAAATGSSITSFTAHSSPLGLNFDRDGLLGDPYTGSALTLRYTKGTKSSLMQPFTTNGEDLLLLRVRYDPALDNFTLNSWRIAEGFNQPVDAVLVGKELYVIEYGGRQRGGNIWTVSFP</sequence>
<evidence type="ECO:0000256" key="2">
    <source>
        <dbReference type="ARBA" id="ARBA00022723"/>
    </source>
</evidence>
<dbReference type="InterPro" id="IPR011041">
    <property type="entry name" value="Quinoprot_gluc/sorb_DH_b-prop"/>
</dbReference>
<dbReference type="Pfam" id="PF13442">
    <property type="entry name" value="Cytochrome_CBB3"/>
    <property type="match status" value="1"/>
</dbReference>
<evidence type="ECO:0000256" key="4">
    <source>
        <dbReference type="PROSITE-ProRule" id="PRU00433"/>
    </source>
</evidence>
<evidence type="ECO:0000313" key="6">
    <source>
        <dbReference type="EMBL" id="EON79029.1"/>
    </source>
</evidence>
<keyword evidence="3 4" id="KW-0408">Iron</keyword>
<dbReference type="Gene3D" id="1.10.760.10">
    <property type="entry name" value="Cytochrome c-like domain"/>
    <property type="match status" value="1"/>
</dbReference>
<dbReference type="PANTHER" id="PTHR40394">
    <property type="entry name" value="LIPOPROTEIN-RELATED"/>
    <property type="match status" value="1"/>
</dbReference>